<evidence type="ECO:0000313" key="2">
    <source>
        <dbReference type="Proteomes" id="UP001190926"/>
    </source>
</evidence>
<organism evidence="1 2">
    <name type="scientific">Perilla frutescens var. hirtella</name>
    <name type="common">Perilla citriodora</name>
    <name type="synonym">Perilla setoyensis</name>
    <dbReference type="NCBI Taxonomy" id="608512"/>
    <lineage>
        <taxon>Eukaryota</taxon>
        <taxon>Viridiplantae</taxon>
        <taxon>Streptophyta</taxon>
        <taxon>Embryophyta</taxon>
        <taxon>Tracheophyta</taxon>
        <taxon>Spermatophyta</taxon>
        <taxon>Magnoliopsida</taxon>
        <taxon>eudicotyledons</taxon>
        <taxon>Gunneridae</taxon>
        <taxon>Pentapetalae</taxon>
        <taxon>asterids</taxon>
        <taxon>lamiids</taxon>
        <taxon>Lamiales</taxon>
        <taxon>Lamiaceae</taxon>
        <taxon>Nepetoideae</taxon>
        <taxon>Elsholtzieae</taxon>
        <taxon>Perilla</taxon>
    </lineage>
</organism>
<dbReference type="EMBL" id="SDAM02001380">
    <property type="protein sequence ID" value="KAH6822291.1"/>
    <property type="molecule type" value="Genomic_DNA"/>
</dbReference>
<protein>
    <submittedName>
        <fullName evidence="1">Uncharacterized protein</fullName>
    </submittedName>
</protein>
<dbReference type="AlphaFoldDB" id="A0AAD4IW99"/>
<gene>
    <name evidence="1" type="ORF">C2S53_010689</name>
</gene>
<comment type="caution">
    <text evidence="1">The sequence shown here is derived from an EMBL/GenBank/DDBJ whole genome shotgun (WGS) entry which is preliminary data.</text>
</comment>
<reference evidence="1 2" key="1">
    <citation type="journal article" date="2021" name="Nat. Commun.">
        <title>Incipient diploidization of the medicinal plant Perilla within 10,000 years.</title>
        <authorList>
            <person name="Zhang Y."/>
            <person name="Shen Q."/>
            <person name="Leng L."/>
            <person name="Zhang D."/>
            <person name="Chen S."/>
            <person name="Shi Y."/>
            <person name="Ning Z."/>
            <person name="Chen S."/>
        </authorList>
    </citation>
    <scope>NUCLEOTIDE SEQUENCE [LARGE SCALE GENOMIC DNA]</scope>
    <source>
        <strain evidence="2">cv. PC099</strain>
    </source>
</reference>
<name>A0AAD4IW99_PERFH</name>
<sequence>MSLPQQRYSDDECLHIDGVTMETRFLSLVRFEIDAGRMSTTKDAVMAMLRIAAFLTSVLGKQITGLHVARKLEQLRECFANFMWFKAVPGVHFDADINRVTILPEYWDRYESRSDEPVDFLLFRLNGEPKYRLLHEVFTNGGAGKLDMQWIISRLDGGHPKWLPEPRMNWWWQP</sequence>
<proteinExistence type="predicted"/>
<evidence type="ECO:0000313" key="1">
    <source>
        <dbReference type="EMBL" id="KAH6822291.1"/>
    </source>
</evidence>
<dbReference type="Proteomes" id="UP001190926">
    <property type="component" value="Unassembled WGS sequence"/>
</dbReference>
<accession>A0AAD4IW99</accession>
<keyword evidence="2" id="KW-1185">Reference proteome</keyword>